<dbReference type="RefSeq" id="XP_062643839.1">
    <property type="nucleotide sequence ID" value="XM_062786058.1"/>
</dbReference>
<dbReference type="GeneID" id="87822824"/>
<reference evidence="1" key="2">
    <citation type="submission" date="2023-05" db="EMBL/GenBank/DDBJ databases">
        <authorList>
            <consortium name="Lawrence Berkeley National Laboratory"/>
            <person name="Steindorff A."/>
            <person name="Hensen N."/>
            <person name="Bonometti L."/>
            <person name="Westerberg I."/>
            <person name="Brannstrom I.O."/>
            <person name="Guillou S."/>
            <person name="Cros-Aarteil S."/>
            <person name="Calhoun S."/>
            <person name="Haridas S."/>
            <person name="Kuo A."/>
            <person name="Mondo S."/>
            <person name="Pangilinan J."/>
            <person name="Riley R."/>
            <person name="Labutti K."/>
            <person name="Andreopoulos B."/>
            <person name="Lipzen A."/>
            <person name="Chen C."/>
            <person name="Yanf M."/>
            <person name="Daum C."/>
            <person name="Ng V."/>
            <person name="Clum A."/>
            <person name="Ohm R."/>
            <person name="Martin F."/>
            <person name="Silar P."/>
            <person name="Natvig D."/>
            <person name="Lalanne C."/>
            <person name="Gautier V."/>
            <person name="Ament-Velasquez S.L."/>
            <person name="Kruys A."/>
            <person name="Hutchinson M.I."/>
            <person name="Powell A.J."/>
            <person name="Barry K."/>
            <person name="Miller A.N."/>
            <person name="Grigoriev I.V."/>
            <person name="Debuchy R."/>
            <person name="Gladieux P."/>
            <person name="Thoren M.H."/>
            <person name="Johannesson H."/>
        </authorList>
    </citation>
    <scope>NUCLEOTIDE SEQUENCE</scope>
    <source>
        <strain evidence="1">CBS 731.68</strain>
    </source>
</reference>
<accession>A0AAN6Z042</accession>
<organism evidence="1 2">
    <name type="scientific">Parathielavia appendiculata</name>
    <dbReference type="NCBI Taxonomy" id="2587402"/>
    <lineage>
        <taxon>Eukaryota</taxon>
        <taxon>Fungi</taxon>
        <taxon>Dikarya</taxon>
        <taxon>Ascomycota</taxon>
        <taxon>Pezizomycotina</taxon>
        <taxon>Sordariomycetes</taxon>
        <taxon>Sordariomycetidae</taxon>
        <taxon>Sordariales</taxon>
        <taxon>Chaetomiaceae</taxon>
        <taxon>Parathielavia</taxon>
    </lineage>
</organism>
<dbReference type="Proteomes" id="UP001302602">
    <property type="component" value="Unassembled WGS sequence"/>
</dbReference>
<dbReference type="EMBL" id="MU853241">
    <property type="protein sequence ID" value="KAK4120067.1"/>
    <property type="molecule type" value="Genomic_DNA"/>
</dbReference>
<reference evidence="1" key="1">
    <citation type="journal article" date="2023" name="Mol. Phylogenet. Evol.">
        <title>Genome-scale phylogeny and comparative genomics of the fungal order Sordariales.</title>
        <authorList>
            <person name="Hensen N."/>
            <person name="Bonometti L."/>
            <person name="Westerberg I."/>
            <person name="Brannstrom I.O."/>
            <person name="Guillou S."/>
            <person name="Cros-Aarteil S."/>
            <person name="Calhoun S."/>
            <person name="Haridas S."/>
            <person name="Kuo A."/>
            <person name="Mondo S."/>
            <person name="Pangilinan J."/>
            <person name="Riley R."/>
            <person name="LaButti K."/>
            <person name="Andreopoulos B."/>
            <person name="Lipzen A."/>
            <person name="Chen C."/>
            <person name="Yan M."/>
            <person name="Daum C."/>
            <person name="Ng V."/>
            <person name="Clum A."/>
            <person name="Steindorff A."/>
            <person name="Ohm R.A."/>
            <person name="Martin F."/>
            <person name="Silar P."/>
            <person name="Natvig D.O."/>
            <person name="Lalanne C."/>
            <person name="Gautier V."/>
            <person name="Ament-Velasquez S.L."/>
            <person name="Kruys A."/>
            <person name="Hutchinson M.I."/>
            <person name="Powell A.J."/>
            <person name="Barry K."/>
            <person name="Miller A.N."/>
            <person name="Grigoriev I.V."/>
            <person name="Debuchy R."/>
            <person name="Gladieux P."/>
            <person name="Hiltunen Thoren M."/>
            <person name="Johannesson H."/>
        </authorList>
    </citation>
    <scope>NUCLEOTIDE SEQUENCE</scope>
    <source>
        <strain evidence="1">CBS 731.68</strain>
    </source>
</reference>
<keyword evidence="2" id="KW-1185">Reference proteome</keyword>
<sequence length="189" mass="20542">MSPSSATTRRHCLASWRPNGGVRRRLTVMGARYSDPYTVPGPHVYRQQIRSAARLCLGKTAVCEGIVSLPKPLGTDRKGRVWLPTLAGFSICPKHFHGAILLMRVGADPMKLALAMCQLMEGKSSRSSGSAQTEQAFVDSGVGVPACVVRKLEVLASVQMRCGRAGNPPLLESRSLIFQYHMRLLSVVP</sequence>
<evidence type="ECO:0000313" key="2">
    <source>
        <dbReference type="Proteomes" id="UP001302602"/>
    </source>
</evidence>
<comment type="caution">
    <text evidence="1">The sequence shown here is derived from an EMBL/GenBank/DDBJ whole genome shotgun (WGS) entry which is preliminary data.</text>
</comment>
<name>A0AAN6Z042_9PEZI</name>
<evidence type="ECO:0000313" key="1">
    <source>
        <dbReference type="EMBL" id="KAK4120067.1"/>
    </source>
</evidence>
<protein>
    <submittedName>
        <fullName evidence="1">Uncharacterized protein</fullName>
    </submittedName>
</protein>
<gene>
    <name evidence="1" type="ORF">N657DRAFT_167126</name>
</gene>
<dbReference type="AlphaFoldDB" id="A0AAN6Z042"/>
<proteinExistence type="predicted"/>